<dbReference type="EMBL" id="CP124687">
    <property type="protein sequence ID" value="WGX77495.1"/>
    <property type="molecule type" value="Genomic_DNA"/>
</dbReference>
<keyword evidence="1" id="KW-0614">Plasmid</keyword>
<proteinExistence type="predicted"/>
<dbReference type="Proteomes" id="UP001239169">
    <property type="component" value="Plasmid unnamed2"/>
</dbReference>
<keyword evidence="2" id="KW-1185">Reference proteome</keyword>
<accession>A0ABY8R7F1</accession>
<evidence type="ECO:0000313" key="1">
    <source>
        <dbReference type="EMBL" id="WGX77495.1"/>
    </source>
</evidence>
<reference evidence="1 2" key="1">
    <citation type="submission" date="2023-04" db="EMBL/GenBank/DDBJ databases">
        <title>Bacteria Genome Submission.</title>
        <authorList>
            <person name="Isaac P."/>
        </authorList>
    </citation>
    <scope>NUCLEOTIDE SEQUENCE [LARGE SCALE GENOMIC DNA]</scope>
    <source>
        <strain evidence="1 2">SampleS7P1</strain>
        <plasmid evidence="1 2">unnamed2</plasmid>
    </source>
</reference>
<gene>
    <name evidence="1" type="ORF">QJS64_19525</name>
</gene>
<name>A0ABY8R7F1_PARBF</name>
<organism evidence="1 2">
    <name type="scientific">Paraclostridium bifermentans</name>
    <name type="common">Clostridium bifermentans</name>
    <dbReference type="NCBI Taxonomy" id="1490"/>
    <lineage>
        <taxon>Bacteria</taxon>
        <taxon>Bacillati</taxon>
        <taxon>Bacillota</taxon>
        <taxon>Clostridia</taxon>
        <taxon>Peptostreptococcales</taxon>
        <taxon>Peptostreptococcaceae</taxon>
        <taxon>Paraclostridium</taxon>
    </lineage>
</organism>
<geneLocation type="plasmid" evidence="1 2">
    <name>unnamed2</name>
</geneLocation>
<protein>
    <submittedName>
        <fullName evidence="1">Uncharacterized protein</fullName>
    </submittedName>
</protein>
<evidence type="ECO:0000313" key="2">
    <source>
        <dbReference type="Proteomes" id="UP001239169"/>
    </source>
</evidence>
<sequence length="73" mass="8673">MPLDGHNTFCLFATTGDNVIQRFNFRTLTSKAGRVSRRQIRFAQFMEHDDRFVNGRRVDFFERFPPGCQFRIV</sequence>